<dbReference type="Proteomes" id="UP000030816">
    <property type="component" value="Unassembled WGS sequence"/>
</dbReference>
<dbReference type="CDD" id="cd04271">
    <property type="entry name" value="ZnMc_ADAM_fungal"/>
    <property type="match status" value="1"/>
</dbReference>
<feature type="compositionally biased region" description="Basic and acidic residues" evidence="5">
    <location>
        <begin position="785"/>
        <end position="794"/>
    </location>
</feature>
<dbReference type="PROSITE" id="PS50214">
    <property type="entry name" value="DISINTEGRIN_2"/>
    <property type="match status" value="1"/>
</dbReference>
<feature type="domain" description="Disintegrin" evidence="7">
    <location>
        <begin position="437"/>
        <end position="528"/>
    </location>
</feature>
<keyword evidence="1" id="KW-1015">Disulfide bond</keyword>
<dbReference type="PANTHER" id="PTHR11905:SF159">
    <property type="entry name" value="ADAM METALLOPROTEASE"/>
    <property type="match status" value="1"/>
</dbReference>
<dbReference type="SUPFAM" id="SSF57552">
    <property type="entry name" value="Blood coagulation inhibitor (disintegrin)"/>
    <property type="match status" value="1"/>
</dbReference>
<dbReference type="Gene3D" id="4.10.70.10">
    <property type="entry name" value="Disintegrin domain"/>
    <property type="match status" value="1"/>
</dbReference>
<evidence type="ECO:0000259" key="7">
    <source>
        <dbReference type="PROSITE" id="PS50214"/>
    </source>
</evidence>
<dbReference type="GO" id="GO:0006508">
    <property type="term" value="P:proteolysis"/>
    <property type="evidence" value="ECO:0007669"/>
    <property type="project" value="InterPro"/>
</dbReference>
<evidence type="ECO:0000256" key="3">
    <source>
        <dbReference type="ARBA" id="ARBA00074021"/>
    </source>
</evidence>
<dbReference type="OrthoDB" id="5951731at2759"/>
<dbReference type="GeneID" id="63742497"/>
<keyword evidence="4" id="KW-0479">Metal-binding</keyword>
<feature type="active site" evidence="4">
    <location>
        <position position="354"/>
    </location>
</feature>
<dbReference type="InterPro" id="IPR034028">
    <property type="entry name" value="ZnMc_ADAM_fungal"/>
</dbReference>
<dbReference type="Gene3D" id="3.40.390.10">
    <property type="entry name" value="Collagenase (Catalytic Domain)"/>
    <property type="match status" value="1"/>
</dbReference>
<feature type="domain" description="Peptidase M12B" evidence="8">
    <location>
        <begin position="203"/>
        <end position="409"/>
    </location>
</feature>
<feature type="region of interest" description="Disordered" evidence="5">
    <location>
        <begin position="785"/>
        <end position="818"/>
    </location>
</feature>
<protein>
    <recommendedName>
        <fullName evidence="3">Disintegrin and metalloproteinase domain-containing protein B</fullName>
    </recommendedName>
</protein>
<evidence type="ECO:0000313" key="9">
    <source>
        <dbReference type="EMBL" id="KHN94112.1"/>
    </source>
</evidence>
<keyword evidence="6" id="KW-0472">Membrane</keyword>
<dbReference type="PANTHER" id="PTHR11905">
    <property type="entry name" value="ADAM A DISINTEGRIN AND METALLOPROTEASE DOMAIN"/>
    <property type="match status" value="1"/>
</dbReference>
<evidence type="ECO:0000256" key="2">
    <source>
        <dbReference type="ARBA" id="ARBA00056552"/>
    </source>
</evidence>
<evidence type="ECO:0000259" key="8">
    <source>
        <dbReference type="PROSITE" id="PS50215"/>
    </source>
</evidence>
<sequence length="971" mass="101777">MSFFIRGALHEKVILDLQRNDDLFLHPVVVRHVGADGSTQSVATIPAGSHLAFRGTARLEQDGGRQAETVSPSGWARMSFSVRDGEQLGEGAFSINGIEYHVVQDSTYRRTRSPGEPDVSIEAGSGPRLVAWTESSQLPYLGLELKKRQQNNVTCPISELDFNKVHLGLATGNKDMARRQSGGLSGLDLGSLVRSPPDCPTSRKIALLGIATDCSYTAQFESSDQLREHVLSVVNTASGLYERSFNMSLRVQNLTISDRNCPSSGASSSTPWNLDCGGQVDISGRLQRLTSWKRSTGPDGNAVWSLFSACPSGSTVGIAWIGTACNGGDSQSRGAPGANVVVRTRSEWQVLAHELGHNFGAVHDCTAECRSASSERCCPLSGSACDANGRYIMNPAASTSMTEFSPCTIATICTAMQRNLIRTSCLSDNENVRTISSGVCGNGVVEPGEECDCGGEAGCGASSRCCNPATCQLVNGAACDPSNDGCCTSQCQVSSSGSVCRASTGPCDPEESCNGSSASCPTDVRLPDGQSCGDGNNGTTCASGQCTSRSMQCSLVLFNSTGRSASASACDFNSCQMNCSPTGSGSNSDSQSCRVTGADFLDGTPCGGAGTASLCYGGTCRAAESGGGGGGASEWINRNRSAFIAIVVIGGVAVVLAAWCGVACVRRRRTRSRRAEESQARMAALRAGAPHMEPANQSVQVPPAAVFPGPPPRPMSRLSRAPTLTHRYIVTCFILHSKGRPCPPSPRADTRSVAVLYGNLTRLHACPLSPATDSLNVIISDNQRVSRDRNDDVAARAAGTAPDQLSASALSTPRPAPSHVDMANSDLMAILSARTYPIPTAPNTLTNFPACDSPRPSSFDLDIDRETGASLCGADAGGLGNLMSRHNPQPTFVPRHQSAATSFFKTTASERQPSVGPEGSREAIEDMSTTVVTLSDSLLQSGVLAPHANLSCTRETLEKCLRLAKTTNSDD</sequence>
<keyword evidence="6" id="KW-0812">Transmembrane</keyword>
<dbReference type="InterPro" id="IPR001762">
    <property type="entry name" value="Disintegrin_dom"/>
</dbReference>
<dbReference type="Pfam" id="PF00200">
    <property type="entry name" value="Disintegrin"/>
    <property type="match status" value="1"/>
</dbReference>
<dbReference type="STRING" id="1081103.A0A0B2WKU5"/>
<comment type="function">
    <text evidence="2">Probable zinc protease.</text>
</comment>
<dbReference type="AlphaFoldDB" id="A0A0B2WKU5"/>
<evidence type="ECO:0000256" key="4">
    <source>
        <dbReference type="PROSITE-ProRule" id="PRU00276"/>
    </source>
</evidence>
<evidence type="ECO:0000256" key="5">
    <source>
        <dbReference type="SAM" id="MobiDB-lite"/>
    </source>
</evidence>
<evidence type="ECO:0000256" key="1">
    <source>
        <dbReference type="ARBA" id="ARBA00023157"/>
    </source>
</evidence>
<keyword evidence="10" id="KW-1185">Reference proteome</keyword>
<comment type="caution">
    <text evidence="4">Lacks conserved residue(s) required for the propagation of feature annotation.</text>
</comment>
<feature type="binding site" evidence="4">
    <location>
        <position position="363"/>
    </location>
    <ligand>
        <name>Zn(2+)</name>
        <dbReference type="ChEBI" id="CHEBI:29105"/>
        <note>catalytic</note>
    </ligand>
</feature>
<name>A0A0B2WKU5_METAS</name>
<dbReference type="FunFam" id="4.10.70.10:FF:000003">
    <property type="entry name" value="Disintegrin and metalloproteinase domain-containing protein 17"/>
    <property type="match status" value="1"/>
</dbReference>
<dbReference type="SMART" id="SM00050">
    <property type="entry name" value="DISIN"/>
    <property type="match status" value="1"/>
</dbReference>
<feature type="transmembrane region" description="Helical" evidence="6">
    <location>
        <begin position="642"/>
        <end position="665"/>
    </location>
</feature>
<dbReference type="GO" id="GO:0004222">
    <property type="term" value="F:metalloendopeptidase activity"/>
    <property type="evidence" value="ECO:0007669"/>
    <property type="project" value="InterPro"/>
</dbReference>
<accession>A0A0B2WKU5</accession>
<reference evidence="9 10" key="1">
    <citation type="journal article" date="2014" name="Proc. Natl. Acad. Sci. U.S.A.">
        <title>Trajectory and genomic determinants of fungal-pathogen speciation and host adaptation.</title>
        <authorList>
            <person name="Hu X."/>
            <person name="Xiao G."/>
            <person name="Zheng P."/>
            <person name="Shang Y."/>
            <person name="Su Y."/>
            <person name="Zhang X."/>
            <person name="Liu X."/>
            <person name="Zhan S."/>
            <person name="St Leger R.J."/>
            <person name="Wang C."/>
        </authorList>
    </citation>
    <scope>NUCLEOTIDE SEQUENCE [LARGE SCALE GENOMIC DNA]</scope>
    <source>
        <strain evidence="9 10">ARSEF 1941</strain>
    </source>
</reference>
<comment type="caution">
    <text evidence="9">The sequence shown here is derived from an EMBL/GenBank/DDBJ whole genome shotgun (WGS) entry which is preliminary data.</text>
</comment>
<organism evidence="9 10">
    <name type="scientific">Metarhizium album (strain ARSEF 1941)</name>
    <dbReference type="NCBI Taxonomy" id="1081103"/>
    <lineage>
        <taxon>Eukaryota</taxon>
        <taxon>Fungi</taxon>
        <taxon>Dikarya</taxon>
        <taxon>Ascomycota</taxon>
        <taxon>Pezizomycotina</taxon>
        <taxon>Sordariomycetes</taxon>
        <taxon>Hypocreomycetidae</taxon>
        <taxon>Hypocreales</taxon>
        <taxon>Clavicipitaceae</taxon>
        <taxon>Metarhizium</taxon>
    </lineage>
</organism>
<dbReference type="HOGENOM" id="CLU_012383_1_0_1"/>
<gene>
    <name evidence="9" type="ORF">MAM_08042</name>
</gene>
<proteinExistence type="predicted"/>
<evidence type="ECO:0000256" key="6">
    <source>
        <dbReference type="SAM" id="Phobius"/>
    </source>
</evidence>
<keyword evidence="4" id="KW-0862">Zinc</keyword>
<keyword evidence="6" id="KW-1133">Transmembrane helix</keyword>
<dbReference type="GO" id="GO:0046872">
    <property type="term" value="F:metal ion binding"/>
    <property type="evidence" value="ECO:0007669"/>
    <property type="project" value="UniProtKB-KW"/>
</dbReference>
<dbReference type="SUPFAM" id="SSF55486">
    <property type="entry name" value="Metalloproteases ('zincins'), catalytic domain"/>
    <property type="match status" value="1"/>
</dbReference>
<dbReference type="Pfam" id="PF13688">
    <property type="entry name" value="Reprolysin_5"/>
    <property type="match status" value="1"/>
</dbReference>
<feature type="binding site" evidence="4">
    <location>
        <position position="357"/>
    </location>
    <ligand>
        <name>Zn(2+)</name>
        <dbReference type="ChEBI" id="CHEBI:29105"/>
        <note>catalytic</note>
    </ligand>
</feature>
<dbReference type="RefSeq" id="XP_040675178.1">
    <property type="nucleotide sequence ID" value="XM_040826840.1"/>
</dbReference>
<dbReference type="EMBL" id="AZHE01000041">
    <property type="protein sequence ID" value="KHN94112.1"/>
    <property type="molecule type" value="Genomic_DNA"/>
</dbReference>
<dbReference type="InterPro" id="IPR036436">
    <property type="entry name" value="Disintegrin_dom_sf"/>
</dbReference>
<dbReference type="PROSITE" id="PS50215">
    <property type="entry name" value="ADAM_MEPRO"/>
    <property type="match status" value="1"/>
</dbReference>
<evidence type="ECO:0000313" key="10">
    <source>
        <dbReference type="Proteomes" id="UP000030816"/>
    </source>
</evidence>
<feature type="binding site" evidence="4">
    <location>
        <position position="353"/>
    </location>
    <ligand>
        <name>Zn(2+)</name>
        <dbReference type="ChEBI" id="CHEBI:29105"/>
        <note>catalytic</note>
    </ligand>
</feature>
<dbReference type="InterPro" id="IPR001590">
    <property type="entry name" value="Peptidase_M12B"/>
</dbReference>
<dbReference type="InterPro" id="IPR024079">
    <property type="entry name" value="MetalloPept_cat_dom_sf"/>
</dbReference>